<dbReference type="InterPro" id="IPR036388">
    <property type="entry name" value="WH-like_DNA-bd_sf"/>
</dbReference>
<organism evidence="5 6">
    <name type="scientific">Secundilactobacillus silagincola</name>
    <dbReference type="NCBI Taxonomy" id="1714681"/>
    <lineage>
        <taxon>Bacteria</taxon>
        <taxon>Bacillati</taxon>
        <taxon>Bacillota</taxon>
        <taxon>Bacilli</taxon>
        <taxon>Lactobacillales</taxon>
        <taxon>Lactobacillaceae</taxon>
        <taxon>Secundilactobacillus</taxon>
    </lineage>
</organism>
<evidence type="ECO:0000256" key="1">
    <source>
        <dbReference type="ARBA" id="ARBA00023015"/>
    </source>
</evidence>
<dbReference type="InterPro" id="IPR036390">
    <property type="entry name" value="WH_DNA-bd_sf"/>
</dbReference>
<dbReference type="AlphaFoldDB" id="A0A1Z5H5Y1"/>
<dbReference type="InterPro" id="IPR000835">
    <property type="entry name" value="HTH_MarR-typ"/>
</dbReference>
<keyword evidence="6" id="KW-1185">Reference proteome</keyword>
<evidence type="ECO:0000256" key="2">
    <source>
        <dbReference type="ARBA" id="ARBA00023125"/>
    </source>
</evidence>
<evidence type="ECO:0000259" key="4">
    <source>
        <dbReference type="PROSITE" id="PS50995"/>
    </source>
</evidence>
<reference evidence="5 6" key="1">
    <citation type="submission" date="2015-11" db="EMBL/GenBank/DDBJ databases">
        <title>Draft genome sequences of new species of the genus Lactobacillus isolated from orchardgrass silage.</title>
        <authorList>
            <person name="Tohno M."/>
            <person name="Tanizawa Y."/>
            <person name="Arita M."/>
        </authorList>
    </citation>
    <scope>NUCLEOTIDE SEQUENCE [LARGE SCALE GENOMIC DNA]</scope>
    <source>
        <strain evidence="5 6">IWT5</strain>
    </source>
</reference>
<dbReference type="RefSeq" id="WP_098823914.1">
    <property type="nucleotide sequence ID" value="NZ_BCMJ01000002.1"/>
</dbReference>
<keyword evidence="3" id="KW-0804">Transcription</keyword>
<keyword evidence="2" id="KW-0238">DNA-binding</keyword>
<comment type="caution">
    <text evidence="5">The sequence shown here is derived from an EMBL/GenBank/DDBJ whole genome shotgun (WGS) entry which is preliminary data.</text>
</comment>
<dbReference type="InterPro" id="IPR023187">
    <property type="entry name" value="Tscrpt_reg_MarR-type_CS"/>
</dbReference>
<dbReference type="SMART" id="SM00347">
    <property type="entry name" value="HTH_MARR"/>
    <property type="match status" value="1"/>
</dbReference>
<accession>A0A1Z5H5Y1</accession>
<proteinExistence type="predicted"/>
<dbReference type="PANTHER" id="PTHR42756:SF1">
    <property type="entry name" value="TRANSCRIPTIONAL REPRESSOR OF EMRAB OPERON"/>
    <property type="match status" value="1"/>
</dbReference>
<dbReference type="Proteomes" id="UP000223370">
    <property type="component" value="Unassembled WGS sequence"/>
</dbReference>
<dbReference type="PROSITE" id="PS01117">
    <property type="entry name" value="HTH_MARR_1"/>
    <property type="match status" value="1"/>
</dbReference>
<dbReference type="PRINTS" id="PR00598">
    <property type="entry name" value="HTHMARR"/>
</dbReference>
<dbReference type="GO" id="GO:0003677">
    <property type="term" value="F:DNA binding"/>
    <property type="evidence" value="ECO:0007669"/>
    <property type="project" value="UniProtKB-KW"/>
</dbReference>
<sequence>MIDTGDDSLVKWLVIAGRQVSQHLGQQLAQINVSASQYYYLLKIHDNPGLTQKELIEVEFINPSNVTRAIKQLVDQGLVSRHRSAADKRAQALQLTAEGQKMYPEIKAILDREEALFRQVTKKQFPDFETDQLVQILKSFARLHGDTDKTSNERKPSK</sequence>
<dbReference type="PROSITE" id="PS50995">
    <property type="entry name" value="HTH_MARR_2"/>
    <property type="match status" value="1"/>
</dbReference>
<evidence type="ECO:0000313" key="5">
    <source>
        <dbReference type="EMBL" id="GAT18409.1"/>
    </source>
</evidence>
<protein>
    <submittedName>
        <fullName evidence="5">MarR family transcriptional regulator</fullName>
    </submittedName>
</protein>
<evidence type="ECO:0000313" key="6">
    <source>
        <dbReference type="Proteomes" id="UP000223370"/>
    </source>
</evidence>
<dbReference type="SUPFAM" id="SSF46785">
    <property type="entry name" value="Winged helix' DNA-binding domain"/>
    <property type="match status" value="1"/>
</dbReference>
<dbReference type="OrthoDB" id="6462103at2"/>
<evidence type="ECO:0000256" key="3">
    <source>
        <dbReference type="ARBA" id="ARBA00023163"/>
    </source>
</evidence>
<name>A0A1Z5H5Y1_9LACO</name>
<dbReference type="Gene3D" id="1.10.10.10">
    <property type="entry name" value="Winged helix-like DNA-binding domain superfamily/Winged helix DNA-binding domain"/>
    <property type="match status" value="1"/>
</dbReference>
<dbReference type="EMBL" id="BCMJ01000002">
    <property type="protein sequence ID" value="GAT18409.1"/>
    <property type="molecule type" value="Genomic_DNA"/>
</dbReference>
<dbReference type="Pfam" id="PF01047">
    <property type="entry name" value="MarR"/>
    <property type="match status" value="1"/>
</dbReference>
<gene>
    <name evidence="5" type="primary">marR_4</name>
    <name evidence="5" type="ORF">IWT5_00683</name>
</gene>
<dbReference type="PANTHER" id="PTHR42756">
    <property type="entry name" value="TRANSCRIPTIONAL REGULATOR, MARR"/>
    <property type="match status" value="1"/>
</dbReference>
<dbReference type="GO" id="GO:0003700">
    <property type="term" value="F:DNA-binding transcription factor activity"/>
    <property type="evidence" value="ECO:0007669"/>
    <property type="project" value="InterPro"/>
</dbReference>
<feature type="domain" description="HTH marR-type" evidence="4">
    <location>
        <begin position="6"/>
        <end position="142"/>
    </location>
</feature>
<keyword evidence="1" id="KW-0805">Transcription regulation</keyword>